<name>A0AAN7YSV8_9MYCE</name>
<dbReference type="EMBL" id="JAVFKY010000001">
    <property type="protein sequence ID" value="KAK5583729.1"/>
    <property type="molecule type" value="Genomic_DNA"/>
</dbReference>
<dbReference type="PANTHER" id="PTHR15633:SF2">
    <property type="entry name" value="NUCLEOLAR PROTEIN 11"/>
    <property type="match status" value="1"/>
</dbReference>
<accession>A0AAN7YSV8</accession>
<dbReference type="InterPro" id="IPR042859">
    <property type="entry name" value="NOL11"/>
</dbReference>
<dbReference type="Proteomes" id="UP001344447">
    <property type="component" value="Unassembled WGS sequence"/>
</dbReference>
<organism evidence="2 3">
    <name type="scientific">Dictyostelium firmibasis</name>
    <dbReference type="NCBI Taxonomy" id="79012"/>
    <lineage>
        <taxon>Eukaryota</taxon>
        <taxon>Amoebozoa</taxon>
        <taxon>Evosea</taxon>
        <taxon>Eumycetozoa</taxon>
        <taxon>Dictyostelia</taxon>
        <taxon>Dictyosteliales</taxon>
        <taxon>Dictyosteliaceae</taxon>
        <taxon>Dictyostelium</taxon>
    </lineage>
</organism>
<dbReference type="AlphaFoldDB" id="A0AAN7YSV8"/>
<protein>
    <submittedName>
        <fullName evidence="2">Uncharacterized protein</fullName>
    </submittedName>
</protein>
<evidence type="ECO:0000256" key="1">
    <source>
        <dbReference type="SAM" id="MobiDB-lite"/>
    </source>
</evidence>
<reference evidence="2 3" key="1">
    <citation type="submission" date="2023-11" db="EMBL/GenBank/DDBJ databases">
        <title>Dfirmibasis_genome.</title>
        <authorList>
            <person name="Edelbroek B."/>
            <person name="Kjellin J."/>
            <person name="Jerlstrom-Hultqvist J."/>
            <person name="Soderbom F."/>
        </authorList>
    </citation>
    <scope>NUCLEOTIDE SEQUENCE [LARGE SCALE GENOMIC DNA]</scope>
    <source>
        <strain evidence="2 3">TNS-C-14</strain>
    </source>
</reference>
<dbReference type="PANTHER" id="PTHR15633">
    <property type="entry name" value="NUCLEOLAR PROTEIN 11"/>
    <property type="match status" value="1"/>
</dbReference>
<evidence type="ECO:0000313" key="3">
    <source>
        <dbReference type="Proteomes" id="UP001344447"/>
    </source>
</evidence>
<evidence type="ECO:0000313" key="2">
    <source>
        <dbReference type="EMBL" id="KAK5583729.1"/>
    </source>
</evidence>
<dbReference type="GO" id="GO:0030490">
    <property type="term" value="P:maturation of SSU-rRNA"/>
    <property type="evidence" value="ECO:0007669"/>
    <property type="project" value="InterPro"/>
</dbReference>
<dbReference type="GO" id="GO:0005730">
    <property type="term" value="C:nucleolus"/>
    <property type="evidence" value="ECO:0007669"/>
    <property type="project" value="TreeGrafter"/>
</dbReference>
<feature type="region of interest" description="Disordered" evidence="1">
    <location>
        <begin position="1"/>
        <end position="42"/>
    </location>
</feature>
<proteinExistence type="predicted"/>
<gene>
    <name evidence="2" type="ORF">RB653_005327</name>
</gene>
<comment type="caution">
    <text evidence="2">The sequence shown here is derived from an EMBL/GenBank/DDBJ whole genome shotgun (WGS) entry which is preliminary data.</text>
</comment>
<keyword evidence="3" id="KW-1185">Reference proteome</keyword>
<feature type="compositionally biased region" description="Basic and acidic residues" evidence="1">
    <location>
        <begin position="1"/>
        <end position="17"/>
    </location>
</feature>
<sequence>MTVVDKKKVTVPKKVEKTSTQPKITPENSKKNNNNNNNNKKKLSTTIENKFKVVGLEELLSSSNKKQEKKQITFDQKGDKLVEQILSFFKIQGITNIKLNEYELLEKEIKNNSNKIIKRVSNNYTLLNELMKELLVECNEVKAISSLLVITRSVSSYNSPKFVDTIIKKDKITMVPTICKYFTDLSSDDLVQLIGYILANQSFKTIKKQLEQQPTQSLTQQSSIDNSIELDSLLSLPLNHDFMLTSLRSLSIDTVLLLLNYLYSRISLFSLNESTESTENNTNTTPILSLKQIIEWISLIFDTHFQELIKKIENINHYFGPIRSLQNNAKSFFYTKSFIEFLEKSSLTKSIENNDYSIYHYKF</sequence>
<dbReference type="GO" id="GO:0003723">
    <property type="term" value="F:RNA binding"/>
    <property type="evidence" value="ECO:0007669"/>
    <property type="project" value="TreeGrafter"/>
</dbReference>